<sequence length="332" mass="37725">MSTRILHCSTSVENYNMCIGHNVAGFSNRAPQQGDLIYLVVKVGKKTLCGARFKLNEITKHKPWPDGERYVHTLGIKEVEFCQPFDLSVLSEPGGKHWSIKYVQASKPITDKAACDLLDHKFRVNKVDHFVPFEVASPVPVDFVEPTTTTTDEIIDEAPLTRDSIRIQAKLAEIGDRMGYSIWIPRNDRSRVLEAWQPIKKSVLNDLPLNYDLDTIKTIENIDVLWINGRTIVRAFEIEHTTSIYSGILRMADLMALQPNLNIKAHIVAPSERKSKVMQELSRPVFRHILANTCTFISYSSIEELASEKRLEYMTDAVLKVYSESAKDYIST</sequence>
<dbReference type="RefSeq" id="WP_266054287.1">
    <property type="nucleotide sequence ID" value="NZ_JAPFQO010000015.1"/>
</dbReference>
<proteinExistence type="predicted"/>
<organism evidence="1 2">
    <name type="scientific">Pontibacter anaerobius</name>
    <dbReference type="NCBI Taxonomy" id="2993940"/>
    <lineage>
        <taxon>Bacteria</taxon>
        <taxon>Pseudomonadati</taxon>
        <taxon>Bacteroidota</taxon>
        <taxon>Cytophagia</taxon>
        <taxon>Cytophagales</taxon>
        <taxon>Hymenobacteraceae</taxon>
        <taxon>Pontibacter</taxon>
    </lineage>
</organism>
<evidence type="ECO:0000313" key="1">
    <source>
        <dbReference type="EMBL" id="MCX2742053.1"/>
    </source>
</evidence>
<evidence type="ECO:0000313" key="2">
    <source>
        <dbReference type="Proteomes" id="UP001207228"/>
    </source>
</evidence>
<keyword evidence="2" id="KW-1185">Reference proteome</keyword>
<accession>A0ABT3RKN1</accession>
<reference evidence="1 2" key="1">
    <citation type="submission" date="2022-11" db="EMBL/GenBank/DDBJ databases">
        <title>The characterization of three novel Bacteroidetes species and genomic analysis of their roles in tidal elemental geochemical cycles.</title>
        <authorList>
            <person name="Ma K.-J."/>
        </authorList>
    </citation>
    <scope>NUCLEOTIDE SEQUENCE [LARGE SCALE GENOMIC DNA]</scope>
    <source>
        <strain evidence="1 2">M82</strain>
    </source>
</reference>
<protein>
    <submittedName>
        <fullName evidence="1">Uncharacterized protein</fullName>
    </submittedName>
</protein>
<comment type="caution">
    <text evidence="1">The sequence shown here is derived from an EMBL/GenBank/DDBJ whole genome shotgun (WGS) entry which is preliminary data.</text>
</comment>
<dbReference type="Proteomes" id="UP001207228">
    <property type="component" value="Unassembled WGS sequence"/>
</dbReference>
<gene>
    <name evidence="1" type="ORF">OO017_19000</name>
</gene>
<name>A0ABT3RKN1_9BACT</name>
<dbReference type="EMBL" id="JAPFQO010000015">
    <property type="protein sequence ID" value="MCX2742053.1"/>
    <property type="molecule type" value="Genomic_DNA"/>
</dbReference>